<dbReference type="PANTHER" id="PTHR43223">
    <property type="entry name" value="ALKYL/ARYL-SULFATASE"/>
    <property type="match status" value="1"/>
</dbReference>
<evidence type="ECO:0000313" key="6">
    <source>
        <dbReference type="EMBL" id="GAA2031561.1"/>
    </source>
</evidence>
<dbReference type="InterPro" id="IPR052195">
    <property type="entry name" value="Bact_Alkyl/Aryl-Sulfatase"/>
</dbReference>
<dbReference type="InterPro" id="IPR001279">
    <property type="entry name" value="Metallo-B-lactamas"/>
</dbReference>
<dbReference type="Gene3D" id="3.30.1050.10">
    <property type="entry name" value="SCP2 sterol-binding domain"/>
    <property type="match status" value="1"/>
</dbReference>
<accession>A0ABN2U806</accession>
<evidence type="ECO:0000256" key="2">
    <source>
        <dbReference type="ARBA" id="ARBA00022801"/>
    </source>
</evidence>
<evidence type="ECO:0000313" key="7">
    <source>
        <dbReference type="Proteomes" id="UP001500751"/>
    </source>
</evidence>
<name>A0ABN2U806_9ACTN</name>
<dbReference type="PANTHER" id="PTHR43223:SF1">
    <property type="entry name" value="ALKYL_ARYL-SULFATASE BDS1"/>
    <property type="match status" value="1"/>
</dbReference>
<keyword evidence="1" id="KW-0479">Metal-binding</keyword>
<proteinExistence type="inferred from homology"/>
<keyword evidence="7" id="KW-1185">Reference proteome</keyword>
<dbReference type="EMBL" id="BAAAQN010000018">
    <property type="protein sequence ID" value="GAA2031561.1"/>
    <property type="molecule type" value="Genomic_DNA"/>
</dbReference>
<reference evidence="6 7" key="1">
    <citation type="journal article" date="2019" name="Int. J. Syst. Evol. Microbiol.">
        <title>The Global Catalogue of Microorganisms (GCM) 10K type strain sequencing project: providing services to taxonomists for standard genome sequencing and annotation.</title>
        <authorList>
            <consortium name="The Broad Institute Genomics Platform"/>
            <consortium name="The Broad Institute Genome Sequencing Center for Infectious Disease"/>
            <person name="Wu L."/>
            <person name="Ma J."/>
        </authorList>
    </citation>
    <scope>NUCLEOTIDE SEQUENCE [LARGE SCALE GENOMIC DNA]</scope>
    <source>
        <strain evidence="6 7">JCM 16014</strain>
    </source>
</reference>
<dbReference type="Proteomes" id="UP001500751">
    <property type="component" value="Unassembled WGS sequence"/>
</dbReference>
<protein>
    <submittedName>
        <fullName evidence="6">Alkyl sulfatase dimerization domain-containing protein</fullName>
    </submittedName>
</protein>
<evidence type="ECO:0000256" key="3">
    <source>
        <dbReference type="ARBA" id="ARBA00022833"/>
    </source>
</evidence>
<dbReference type="SMART" id="SM00849">
    <property type="entry name" value="Lactamase_B"/>
    <property type="match status" value="1"/>
</dbReference>
<evidence type="ECO:0000259" key="5">
    <source>
        <dbReference type="SMART" id="SM00849"/>
    </source>
</evidence>
<dbReference type="InterPro" id="IPR029229">
    <property type="entry name" value="Alkyl_sulf_C"/>
</dbReference>
<dbReference type="Gene3D" id="3.60.15.30">
    <property type="entry name" value="Metallo-beta-lactamase domain"/>
    <property type="match status" value="1"/>
</dbReference>
<dbReference type="Pfam" id="PF14863">
    <property type="entry name" value="Alkyl_sulf_dimr"/>
    <property type="match status" value="1"/>
</dbReference>
<organism evidence="6 7">
    <name type="scientific">Catenulispora yoronensis</name>
    <dbReference type="NCBI Taxonomy" id="450799"/>
    <lineage>
        <taxon>Bacteria</taxon>
        <taxon>Bacillati</taxon>
        <taxon>Actinomycetota</taxon>
        <taxon>Actinomycetes</taxon>
        <taxon>Catenulisporales</taxon>
        <taxon>Catenulisporaceae</taxon>
        <taxon>Catenulispora</taxon>
    </lineage>
</organism>
<dbReference type="Gene3D" id="1.25.40.880">
    <property type="entry name" value="Alkyl sulfatase, dimerisation domain"/>
    <property type="match status" value="1"/>
</dbReference>
<dbReference type="Pfam" id="PF14864">
    <property type="entry name" value="Alkyl_sulf_C"/>
    <property type="match status" value="1"/>
</dbReference>
<gene>
    <name evidence="6" type="ORF">GCM10009839_34370</name>
</gene>
<dbReference type="SUPFAM" id="SSF55718">
    <property type="entry name" value="SCP-like"/>
    <property type="match status" value="1"/>
</dbReference>
<dbReference type="Pfam" id="PF00753">
    <property type="entry name" value="Lactamase_B"/>
    <property type="match status" value="1"/>
</dbReference>
<feature type="domain" description="Metallo-beta-lactamase" evidence="5">
    <location>
        <begin position="89"/>
        <end position="307"/>
    </location>
</feature>
<keyword evidence="3" id="KW-0862">Zinc</keyword>
<keyword evidence="2" id="KW-0378">Hydrolase</keyword>
<sequence>MTATAQGSADFGDRADFADADKGFLAGPEARRIETADGRVAWDFDATRFLDADCPDTVNASLWRQSQLCARAGLYEVTAGVYQIRGFDLSNMTLVEGGTGVVVVDPLVSVETAASGLALYRAVRGDRPVVGLVYTHSHLDHFGGASGVLEPGSSVPILAPADFMAEAVAENVYAGTAMLRRGMYYSAAGLAHGPAGPVGMGLGFSASTGTVSLLPPTKSITETGQQETIDGVRFVFQMTPGTEAPSEMNFLLPDHRALCMAENATHNLHNILTLRGALVRDARVWSHYLNEALELFGLQSDVVFASHHWPTWGADRIRDFLEVQRDLYAYLHDQTLRLMNQGHVGSEIAELIQMPPALEAAWSTHGYYGSVSHNVKAIYQRYLGWYSGHPSDLWEQPPVETAKRYADCFGGVPNLVMKAREYAEGGDLRFAAQLLKHAVFADPEGWDAKNALAEVFERLAQGAECATWRNCYLMGAEELRKGVVDVALGSGDMSSALSVPQLFDTMAIRVDGPKAWDSTAVVDWHFTDLDEHYRLRLRNGALTYSPLRGKVAADGGADVTFTVTKAQFLALLAGEGLDGVEVAGDAGVLGRIVGVLDDVDQNFAIVTP</sequence>
<dbReference type="InterPro" id="IPR036866">
    <property type="entry name" value="RibonucZ/Hydroxyglut_hydro"/>
</dbReference>
<dbReference type="CDD" id="cd07710">
    <property type="entry name" value="arylsulfatase_Sdsa1-like_MBL-fold"/>
    <property type="match status" value="1"/>
</dbReference>
<evidence type="ECO:0000256" key="4">
    <source>
        <dbReference type="ARBA" id="ARBA00033751"/>
    </source>
</evidence>
<dbReference type="RefSeq" id="WP_344666605.1">
    <property type="nucleotide sequence ID" value="NZ_BAAAQN010000018.1"/>
</dbReference>
<comment type="similarity">
    <text evidence="4">Belongs to the metallo-beta-lactamase superfamily. Type III sulfatase family.</text>
</comment>
<dbReference type="InterPro" id="IPR036527">
    <property type="entry name" value="SCP2_sterol-bd_dom_sf"/>
</dbReference>
<dbReference type="InterPro" id="IPR044097">
    <property type="entry name" value="Bds1/SdsA1_MBL-fold"/>
</dbReference>
<dbReference type="InterPro" id="IPR029228">
    <property type="entry name" value="Alkyl_sulf_dimr"/>
</dbReference>
<dbReference type="InterPro" id="IPR038536">
    <property type="entry name" value="Alkyl/aryl-sulf_dimr_sf"/>
</dbReference>
<dbReference type="SUPFAM" id="SSF56281">
    <property type="entry name" value="Metallo-hydrolase/oxidoreductase"/>
    <property type="match status" value="1"/>
</dbReference>
<comment type="caution">
    <text evidence="6">The sequence shown here is derived from an EMBL/GenBank/DDBJ whole genome shotgun (WGS) entry which is preliminary data.</text>
</comment>
<evidence type="ECO:0000256" key="1">
    <source>
        <dbReference type="ARBA" id="ARBA00022723"/>
    </source>
</evidence>